<feature type="transmembrane region" description="Helical" evidence="13">
    <location>
        <begin position="165"/>
        <end position="184"/>
    </location>
</feature>
<evidence type="ECO:0000256" key="11">
    <source>
        <dbReference type="ARBA" id="ARBA00023136"/>
    </source>
</evidence>
<evidence type="ECO:0000313" key="14">
    <source>
        <dbReference type="EMBL" id="MBM3316463.1"/>
    </source>
</evidence>
<feature type="transmembrane region" description="Helical" evidence="13">
    <location>
        <begin position="414"/>
        <end position="440"/>
    </location>
</feature>
<keyword evidence="6" id="KW-0633">Potassium transport</keyword>
<feature type="binding site" evidence="12">
    <location>
        <position position="456"/>
    </location>
    <ligand>
        <name>K(+)</name>
        <dbReference type="ChEBI" id="CHEBI:29103"/>
    </ligand>
</feature>
<feature type="transmembrane region" description="Helical" evidence="13">
    <location>
        <begin position="42"/>
        <end position="67"/>
    </location>
</feature>
<reference evidence="14" key="1">
    <citation type="submission" date="2019-03" db="EMBL/GenBank/DDBJ databases">
        <title>Lake Tanganyika Metagenome-Assembled Genomes (MAGs).</title>
        <authorList>
            <person name="Tran P."/>
        </authorList>
    </citation>
    <scope>NUCLEOTIDE SEQUENCE</scope>
    <source>
        <strain evidence="14">M_DeepCast_400m_m2_100</strain>
    </source>
</reference>
<keyword evidence="4" id="KW-1003">Cell membrane</keyword>
<dbReference type="GO" id="GO:0005886">
    <property type="term" value="C:plasma membrane"/>
    <property type="evidence" value="ECO:0007669"/>
    <property type="project" value="UniProtKB-SubCell"/>
</dbReference>
<dbReference type="Proteomes" id="UP000748308">
    <property type="component" value="Unassembled WGS sequence"/>
</dbReference>
<feature type="binding site" evidence="12">
    <location>
        <position position="203"/>
    </location>
    <ligand>
        <name>K(+)</name>
        <dbReference type="ChEBI" id="CHEBI:29103"/>
    </ligand>
</feature>
<sequence>MNPLLHAETLSFLGTILLALLGGTILQASCRRGRDQQGTREGFAIVALGWALLALLGSIPLTVHFLAARAGGGGPHLLAAFTDAYFEIMSGFTTTGATILTDVEALPRGLLFWRSLTHWLGGMGIITLALAIFPAMGVGGYQMFRGEVPGPTTDRLRPRLAETAKILWGVYALLSAAQAALLMLGGMDLFEALCHTFGTMATGGFSTRNGSIGDFHSLYIEIVVLVFMFLAGTNFLLHYRVLFKRDWRAVRDNREFRVYAGTLAVAVVLCTVVLYAGGLPGAAAMPPAPAAEAGAASGPPALETPDAELAHRAAERAKVSTLGGALRQAAFQVVSITTTTGYCTADFDLWPRAVGLTLVLLMFWGGCAGSTGGGMKMIRVLVAAKASWRELRRIVRPRLVAPVKVGEEALPERMVASVVGFVLLFAGLFALASIVMTLFIPDLVTAVSAVAATIGNVGPGLGGVGATGNYAWVPIPGKWVLILCMLLGRLEIFTVLVLFRPSFWRR</sequence>
<evidence type="ECO:0000256" key="6">
    <source>
        <dbReference type="ARBA" id="ARBA00022538"/>
    </source>
</evidence>
<feature type="transmembrane region" description="Helical" evidence="13">
    <location>
        <begin position="119"/>
        <end position="144"/>
    </location>
</feature>
<dbReference type="AlphaFoldDB" id="A0A937X5Y3"/>
<dbReference type="GO" id="GO:0046872">
    <property type="term" value="F:metal ion binding"/>
    <property type="evidence" value="ECO:0007669"/>
    <property type="project" value="UniProtKB-KW"/>
</dbReference>
<evidence type="ECO:0000256" key="4">
    <source>
        <dbReference type="ARBA" id="ARBA00022475"/>
    </source>
</evidence>
<keyword evidence="9 13" id="KW-1133">Transmembrane helix</keyword>
<feature type="transmembrane region" description="Helical" evidence="13">
    <location>
        <begin position="218"/>
        <end position="237"/>
    </location>
</feature>
<keyword evidence="12" id="KW-0479">Metal-binding</keyword>
<evidence type="ECO:0000256" key="10">
    <source>
        <dbReference type="ARBA" id="ARBA00023065"/>
    </source>
</evidence>
<feature type="transmembrane region" description="Helical" evidence="13">
    <location>
        <begin position="12"/>
        <end position="30"/>
    </location>
</feature>
<feature type="binding site" evidence="12">
    <location>
        <position position="457"/>
    </location>
    <ligand>
        <name>K(+)</name>
        <dbReference type="ChEBI" id="CHEBI:29103"/>
    </ligand>
</feature>
<feature type="binding site" evidence="12">
    <location>
        <position position="340"/>
    </location>
    <ligand>
        <name>K(+)</name>
        <dbReference type="ChEBI" id="CHEBI:29103"/>
    </ligand>
</feature>
<evidence type="ECO:0000313" key="15">
    <source>
        <dbReference type="Proteomes" id="UP000748308"/>
    </source>
</evidence>
<protein>
    <submittedName>
        <fullName evidence="14">TrkH family potassium uptake protein</fullName>
    </submittedName>
</protein>
<comment type="similarity">
    <text evidence="2">Belongs to the TrkH potassium transport family.</text>
</comment>
<feature type="binding site" evidence="12">
    <location>
        <position position="94"/>
    </location>
    <ligand>
        <name>K(+)</name>
        <dbReference type="ChEBI" id="CHEBI:29103"/>
    </ligand>
</feature>
<evidence type="ECO:0000256" key="9">
    <source>
        <dbReference type="ARBA" id="ARBA00022989"/>
    </source>
</evidence>
<dbReference type="InterPro" id="IPR004772">
    <property type="entry name" value="TrkH"/>
</dbReference>
<evidence type="ECO:0000256" key="7">
    <source>
        <dbReference type="ARBA" id="ARBA00022692"/>
    </source>
</evidence>
<keyword evidence="5" id="KW-0997">Cell inner membrane</keyword>
<dbReference type="InterPro" id="IPR003445">
    <property type="entry name" value="Cat_transpt"/>
</dbReference>
<comment type="subcellular location">
    <subcellularLocation>
        <location evidence="1">Cell inner membrane</location>
        <topology evidence="1">Multi-pass membrane protein</topology>
    </subcellularLocation>
</comment>
<evidence type="ECO:0000256" key="1">
    <source>
        <dbReference type="ARBA" id="ARBA00004429"/>
    </source>
</evidence>
<dbReference type="PANTHER" id="PTHR32024">
    <property type="entry name" value="TRK SYSTEM POTASSIUM UPTAKE PROTEIN TRKG-RELATED"/>
    <property type="match status" value="1"/>
</dbReference>
<dbReference type="GO" id="GO:0015379">
    <property type="term" value="F:potassium:chloride symporter activity"/>
    <property type="evidence" value="ECO:0007669"/>
    <property type="project" value="InterPro"/>
</dbReference>
<keyword evidence="10" id="KW-0406">Ion transport</keyword>
<dbReference type="PANTHER" id="PTHR32024:SF2">
    <property type="entry name" value="TRK SYSTEM POTASSIUM UPTAKE PROTEIN TRKG-RELATED"/>
    <property type="match status" value="1"/>
</dbReference>
<feature type="transmembrane region" description="Helical" evidence="13">
    <location>
        <begin position="479"/>
        <end position="499"/>
    </location>
</feature>
<accession>A0A937X5Y3</accession>
<comment type="caution">
    <text evidence="14">The sequence shown here is derived from an EMBL/GenBank/DDBJ whole genome shotgun (WGS) entry which is preliminary data.</text>
</comment>
<feature type="transmembrane region" description="Helical" evidence="13">
    <location>
        <begin position="349"/>
        <end position="369"/>
    </location>
</feature>
<keyword evidence="8 12" id="KW-0630">Potassium</keyword>
<evidence type="ECO:0000256" key="13">
    <source>
        <dbReference type="SAM" id="Phobius"/>
    </source>
</evidence>
<evidence type="ECO:0000256" key="2">
    <source>
        <dbReference type="ARBA" id="ARBA00009137"/>
    </source>
</evidence>
<feature type="transmembrane region" description="Helical" evidence="13">
    <location>
        <begin position="258"/>
        <end position="277"/>
    </location>
</feature>
<evidence type="ECO:0000256" key="12">
    <source>
        <dbReference type="PIRSR" id="PIRSR006247-1"/>
    </source>
</evidence>
<organism evidence="14 15">
    <name type="scientific">Eiseniibacteriota bacterium</name>
    <dbReference type="NCBI Taxonomy" id="2212470"/>
    <lineage>
        <taxon>Bacteria</taxon>
        <taxon>Candidatus Eiseniibacteriota</taxon>
    </lineage>
</organism>
<keyword evidence="7 13" id="KW-0812">Transmembrane</keyword>
<keyword evidence="3" id="KW-0813">Transport</keyword>
<gene>
    <name evidence="14" type="ORF">FJY75_01295</name>
</gene>
<feature type="binding site" evidence="12">
    <location>
        <position position="339"/>
    </location>
    <ligand>
        <name>K(+)</name>
        <dbReference type="ChEBI" id="CHEBI:29103"/>
    </ligand>
</feature>
<evidence type="ECO:0000256" key="5">
    <source>
        <dbReference type="ARBA" id="ARBA00022519"/>
    </source>
</evidence>
<dbReference type="PIRSF" id="PIRSF006247">
    <property type="entry name" value="TrkH"/>
    <property type="match status" value="1"/>
</dbReference>
<name>A0A937X5Y3_UNCEI</name>
<dbReference type="EMBL" id="VGIY01000014">
    <property type="protein sequence ID" value="MBM3316463.1"/>
    <property type="molecule type" value="Genomic_DNA"/>
</dbReference>
<proteinExistence type="inferred from homology"/>
<feature type="binding site" evidence="12">
    <location>
        <position position="95"/>
    </location>
    <ligand>
        <name>K(+)</name>
        <dbReference type="ChEBI" id="CHEBI:29103"/>
    </ligand>
</feature>
<dbReference type="Pfam" id="PF02386">
    <property type="entry name" value="TrkH"/>
    <property type="match status" value="1"/>
</dbReference>
<keyword evidence="11 13" id="KW-0472">Membrane</keyword>
<evidence type="ECO:0000256" key="8">
    <source>
        <dbReference type="ARBA" id="ARBA00022958"/>
    </source>
</evidence>
<evidence type="ECO:0000256" key="3">
    <source>
        <dbReference type="ARBA" id="ARBA00022448"/>
    </source>
</evidence>